<evidence type="ECO:0000313" key="2">
    <source>
        <dbReference type="Proteomes" id="UP001318860"/>
    </source>
</evidence>
<name>A0ABR0VZ17_REHGL</name>
<proteinExistence type="predicted"/>
<sequence length="160" mass="18306">MTETPPQLWEKSQGGTSTCKQQLLELRASTSNHSSANLSRHDDVYSWRRKADIIQLEGRLSVLEEEGEMLKGALFESMDQRRKLMTEINEQFDNIQHCLFQREVNRGELYGHGVQIITLLKDRRAGLLQVLCQESNPSIVNKGLRAKALDKYSTQSTDEI</sequence>
<dbReference type="EMBL" id="JABTTQ020000395">
    <property type="protein sequence ID" value="KAK6139576.1"/>
    <property type="molecule type" value="Genomic_DNA"/>
</dbReference>
<gene>
    <name evidence="1" type="ORF">DH2020_026678</name>
</gene>
<accession>A0ABR0VZ17</accession>
<protein>
    <submittedName>
        <fullName evidence="1">Uncharacterized protein</fullName>
    </submittedName>
</protein>
<organism evidence="1 2">
    <name type="scientific">Rehmannia glutinosa</name>
    <name type="common">Chinese foxglove</name>
    <dbReference type="NCBI Taxonomy" id="99300"/>
    <lineage>
        <taxon>Eukaryota</taxon>
        <taxon>Viridiplantae</taxon>
        <taxon>Streptophyta</taxon>
        <taxon>Embryophyta</taxon>
        <taxon>Tracheophyta</taxon>
        <taxon>Spermatophyta</taxon>
        <taxon>Magnoliopsida</taxon>
        <taxon>eudicotyledons</taxon>
        <taxon>Gunneridae</taxon>
        <taxon>Pentapetalae</taxon>
        <taxon>asterids</taxon>
        <taxon>lamiids</taxon>
        <taxon>Lamiales</taxon>
        <taxon>Orobanchaceae</taxon>
        <taxon>Rehmannieae</taxon>
        <taxon>Rehmannia</taxon>
    </lineage>
</organism>
<comment type="caution">
    <text evidence="1">The sequence shown here is derived from an EMBL/GenBank/DDBJ whole genome shotgun (WGS) entry which is preliminary data.</text>
</comment>
<reference evidence="1 2" key="1">
    <citation type="journal article" date="2021" name="Comput. Struct. Biotechnol. J.">
        <title>De novo genome assembly of the potent medicinal plant Rehmannia glutinosa using nanopore technology.</title>
        <authorList>
            <person name="Ma L."/>
            <person name="Dong C."/>
            <person name="Song C."/>
            <person name="Wang X."/>
            <person name="Zheng X."/>
            <person name="Niu Y."/>
            <person name="Chen S."/>
            <person name="Feng W."/>
        </authorList>
    </citation>
    <scope>NUCLEOTIDE SEQUENCE [LARGE SCALE GENOMIC DNA]</scope>
    <source>
        <strain evidence="1">DH-2019</strain>
    </source>
</reference>
<keyword evidence="2" id="KW-1185">Reference proteome</keyword>
<dbReference type="Proteomes" id="UP001318860">
    <property type="component" value="Unassembled WGS sequence"/>
</dbReference>
<evidence type="ECO:0000313" key="1">
    <source>
        <dbReference type="EMBL" id="KAK6139576.1"/>
    </source>
</evidence>